<feature type="region of interest" description="Disordered" evidence="5">
    <location>
        <begin position="806"/>
        <end position="837"/>
    </location>
</feature>
<sequence>MSAAARNAVPADRRSKPQDQAISSQSSDESKEPASRLLGELNRIVTSSNAPEGSRPIDLESLNDADSKVLTLIEDLVELLENRVVRAEAAVGGSATACMQIDRDLVVTYVNPATVKLVHENLAVFQGLYPNVDFDDLIGTCIDVFHVKPELQRAILGSADNLPYGAEIQAGPLKFLLNISALIDADGEYIGAHLEWQDVTALRASEIATARLESAVAGSGTASMQIDLDLVITGANPATIELVSNNLSTFQKAFPSADFSNLIGVCIDDFHKDPSLQRRILGNPANLPHQAEIQVGDLRFALNISAMFDNEGNHIGANLEWQDVTEMRLKEDAAARLESAVLGSSTASMQVDRDLVITSANPATIKLVRENVDTFRRVFPGIDFSNLIGVCIDVFHEDPGLQRRILSDPGNLPYQAEIQIGELFFALNISAMVNRDGDYIGANLEWTEITERKLNEEQQRLANGAIADLVDAASRGDLATRAETSALTGQFATLVHGVNEMLDAILAPINEASAVLEAVAGKDLRARVRGAYVGDHEKIKRNLNLAVQNLDEALAQVDAGAVQVGSASDQISQGSATLADGASSQASAIEEISASLEQMSSMTSQNAESAQQAKTLAISAKESADRGDEQMLRLKEAIDTIKASSDETAKIVKTIDEISFQTNMLALNAAVEAARAGDAGKGFAVVAEEVRSLAQRSAEAAKNTASLIEGSTRNVEGGVVLTESVQAILAEINQGANRVTDLITEIAAASKEQSEGIGQVAVAVDQMNKITQDNAAGSEESSAAASQLNDQVADLIQLVGQFQMTRHGDGAEPPMTMSPDDVPGAVPSGRQSEVSSF</sequence>
<dbReference type="Proteomes" id="UP000316921">
    <property type="component" value="Chromosome"/>
</dbReference>
<dbReference type="InterPro" id="IPR004089">
    <property type="entry name" value="MCPsignal_dom"/>
</dbReference>
<evidence type="ECO:0000256" key="5">
    <source>
        <dbReference type="SAM" id="MobiDB-lite"/>
    </source>
</evidence>
<reference evidence="8 9" key="1">
    <citation type="submission" date="2019-02" db="EMBL/GenBank/DDBJ databases">
        <title>Deep-cultivation of Planctomycetes and their phenomic and genomic characterization uncovers novel biology.</title>
        <authorList>
            <person name="Wiegand S."/>
            <person name="Jogler M."/>
            <person name="Boedeker C."/>
            <person name="Pinto D."/>
            <person name="Vollmers J."/>
            <person name="Rivas-Marin E."/>
            <person name="Kohn T."/>
            <person name="Peeters S.H."/>
            <person name="Heuer A."/>
            <person name="Rast P."/>
            <person name="Oberbeckmann S."/>
            <person name="Bunk B."/>
            <person name="Jeske O."/>
            <person name="Meyerdierks A."/>
            <person name="Storesund J.E."/>
            <person name="Kallscheuer N."/>
            <person name="Luecker S."/>
            <person name="Lage O.M."/>
            <person name="Pohl T."/>
            <person name="Merkel B.J."/>
            <person name="Hornburger P."/>
            <person name="Mueller R.-W."/>
            <person name="Bruemmer F."/>
            <person name="Labrenz M."/>
            <person name="Spormann A.M."/>
            <person name="Op den Camp H."/>
            <person name="Overmann J."/>
            <person name="Amann R."/>
            <person name="Jetten M.S.M."/>
            <person name="Mascher T."/>
            <person name="Medema M.H."/>
            <person name="Devos D.P."/>
            <person name="Kaster A.-K."/>
            <person name="Ovreas L."/>
            <person name="Rohde M."/>
            <person name="Galperin M.Y."/>
            <person name="Jogler C."/>
        </authorList>
    </citation>
    <scope>NUCLEOTIDE SEQUENCE [LARGE SCALE GENOMIC DNA]</scope>
    <source>
        <strain evidence="8 9">Pla133</strain>
    </source>
</reference>
<dbReference type="SMART" id="SM00283">
    <property type="entry name" value="MA"/>
    <property type="match status" value="1"/>
</dbReference>
<comment type="similarity">
    <text evidence="3">Belongs to the methyl-accepting chemotaxis (MCP) protein family.</text>
</comment>
<dbReference type="GO" id="GO:0007165">
    <property type="term" value="P:signal transduction"/>
    <property type="evidence" value="ECO:0007669"/>
    <property type="project" value="UniProtKB-KW"/>
</dbReference>
<keyword evidence="2" id="KW-0488">Methylation</keyword>
<evidence type="ECO:0000256" key="1">
    <source>
        <dbReference type="ARBA" id="ARBA00004370"/>
    </source>
</evidence>
<dbReference type="InterPro" id="IPR051310">
    <property type="entry name" value="MCP_chemotaxis"/>
</dbReference>
<comment type="subcellular location">
    <subcellularLocation>
        <location evidence="1">Membrane</location>
    </subcellularLocation>
</comment>
<evidence type="ECO:0000256" key="4">
    <source>
        <dbReference type="PROSITE-ProRule" id="PRU00284"/>
    </source>
</evidence>
<dbReference type="PANTHER" id="PTHR43531">
    <property type="entry name" value="PROTEIN ICFG"/>
    <property type="match status" value="1"/>
</dbReference>
<dbReference type="GO" id="GO:0005886">
    <property type="term" value="C:plasma membrane"/>
    <property type="evidence" value="ECO:0007669"/>
    <property type="project" value="TreeGrafter"/>
</dbReference>
<dbReference type="PANTHER" id="PTHR43531:SF14">
    <property type="entry name" value="METHYL-ACCEPTING CHEMOTAXIS PROTEIN I-RELATED"/>
    <property type="match status" value="1"/>
</dbReference>
<proteinExistence type="inferred from homology"/>
<feature type="compositionally biased region" description="Polar residues" evidence="5">
    <location>
        <begin position="18"/>
        <end position="27"/>
    </location>
</feature>
<evidence type="ECO:0000256" key="3">
    <source>
        <dbReference type="ARBA" id="ARBA00029447"/>
    </source>
</evidence>
<protein>
    <submittedName>
        <fullName evidence="8">Methyl-accepting chemotaxis protein I</fullName>
    </submittedName>
</protein>
<dbReference type="Gene3D" id="1.10.287.950">
    <property type="entry name" value="Methyl-accepting chemotaxis protein"/>
    <property type="match status" value="1"/>
</dbReference>
<dbReference type="GO" id="GO:0004888">
    <property type="term" value="F:transmembrane signaling receptor activity"/>
    <property type="evidence" value="ECO:0007669"/>
    <property type="project" value="TreeGrafter"/>
</dbReference>
<dbReference type="SUPFAM" id="SSF58104">
    <property type="entry name" value="Methyl-accepting chemotaxis protein (MCP) signaling domain"/>
    <property type="match status" value="1"/>
</dbReference>
<keyword evidence="4" id="KW-0807">Transducer</keyword>
<evidence type="ECO:0000256" key="2">
    <source>
        <dbReference type="ARBA" id="ARBA00022481"/>
    </source>
</evidence>
<dbReference type="Pfam" id="PF18947">
    <property type="entry name" value="HAMP_2"/>
    <property type="match status" value="1"/>
</dbReference>
<feature type="domain" description="Methyl-accepting transducer" evidence="6">
    <location>
        <begin position="560"/>
        <end position="789"/>
    </location>
</feature>
<evidence type="ECO:0000259" key="6">
    <source>
        <dbReference type="PROSITE" id="PS50111"/>
    </source>
</evidence>
<dbReference type="FunFam" id="1.10.287.950:FF:000001">
    <property type="entry name" value="Methyl-accepting chemotaxis sensory transducer"/>
    <property type="match status" value="1"/>
</dbReference>
<accession>A0A518BJQ7</accession>
<dbReference type="CDD" id="cd11386">
    <property type="entry name" value="MCP_signal"/>
    <property type="match status" value="1"/>
</dbReference>
<keyword evidence="9" id="KW-1185">Reference proteome</keyword>
<feature type="region of interest" description="Disordered" evidence="5">
    <location>
        <begin position="1"/>
        <end position="37"/>
    </location>
</feature>
<name>A0A518BJQ7_9BACT</name>
<organism evidence="8 9">
    <name type="scientific">Engelhardtia mirabilis</name>
    <dbReference type="NCBI Taxonomy" id="2528011"/>
    <lineage>
        <taxon>Bacteria</taxon>
        <taxon>Pseudomonadati</taxon>
        <taxon>Planctomycetota</taxon>
        <taxon>Planctomycetia</taxon>
        <taxon>Planctomycetia incertae sedis</taxon>
        <taxon>Engelhardtia</taxon>
    </lineage>
</organism>
<dbReference type="Gene3D" id="3.30.450.20">
    <property type="entry name" value="PAS domain"/>
    <property type="match status" value="3"/>
</dbReference>
<evidence type="ECO:0000259" key="7">
    <source>
        <dbReference type="PROSITE" id="PS50885"/>
    </source>
</evidence>
<feature type="domain" description="HAMP" evidence="7">
    <location>
        <begin position="503"/>
        <end position="555"/>
    </location>
</feature>
<dbReference type="EMBL" id="CP036287">
    <property type="protein sequence ID" value="QDU67206.1"/>
    <property type="molecule type" value="Genomic_DNA"/>
</dbReference>
<dbReference type="AlphaFoldDB" id="A0A518BJQ7"/>
<dbReference type="KEGG" id="pbap:Pla133_22840"/>
<dbReference type="GO" id="GO:0006935">
    <property type="term" value="P:chemotaxis"/>
    <property type="evidence" value="ECO:0007669"/>
    <property type="project" value="TreeGrafter"/>
</dbReference>
<dbReference type="Pfam" id="PF00015">
    <property type="entry name" value="MCPsignal"/>
    <property type="match status" value="1"/>
</dbReference>
<dbReference type="InterPro" id="IPR003660">
    <property type="entry name" value="HAMP_dom"/>
</dbReference>
<evidence type="ECO:0000313" key="8">
    <source>
        <dbReference type="EMBL" id="QDU67206.1"/>
    </source>
</evidence>
<gene>
    <name evidence="8" type="primary">tsr</name>
    <name evidence="8" type="ORF">Pla133_22840</name>
</gene>
<dbReference type="PROSITE" id="PS50885">
    <property type="entry name" value="HAMP"/>
    <property type="match status" value="1"/>
</dbReference>
<dbReference type="PROSITE" id="PS50111">
    <property type="entry name" value="CHEMOTAXIS_TRANSDUC_2"/>
    <property type="match status" value="1"/>
</dbReference>
<evidence type="ECO:0000313" key="9">
    <source>
        <dbReference type="Proteomes" id="UP000316921"/>
    </source>
</evidence>